<gene>
    <name evidence="3" type="primary">106068712</name>
</gene>
<dbReference type="KEGG" id="bgt:106068712"/>
<dbReference type="Gene3D" id="3.10.100.10">
    <property type="entry name" value="Mannose-Binding Protein A, subunit A"/>
    <property type="match status" value="1"/>
</dbReference>
<dbReference type="SUPFAM" id="SSF56436">
    <property type="entry name" value="C-type lectin-like"/>
    <property type="match status" value="1"/>
</dbReference>
<keyword evidence="1" id="KW-0732">Signal</keyword>
<evidence type="ECO:0000313" key="4">
    <source>
        <dbReference type="Proteomes" id="UP000076420"/>
    </source>
</evidence>
<reference evidence="3" key="1">
    <citation type="submission" date="2020-05" db="UniProtKB">
        <authorList>
            <consortium name="EnsemblMetazoa"/>
        </authorList>
    </citation>
    <scope>IDENTIFICATION</scope>
    <source>
        <strain evidence="3">BB02</strain>
    </source>
</reference>
<dbReference type="OrthoDB" id="10275177at2759"/>
<feature type="domain" description="C-type lectin" evidence="2">
    <location>
        <begin position="174"/>
        <end position="302"/>
    </location>
</feature>
<accession>A0A2C9LMS4</accession>
<dbReference type="InterPro" id="IPR001304">
    <property type="entry name" value="C-type_lectin-like"/>
</dbReference>
<organism evidence="3 4">
    <name type="scientific">Biomphalaria glabrata</name>
    <name type="common">Bloodfluke planorb</name>
    <name type="synonym">Freshwater snail</name>
    <dbReference type="NCBI Taxonomy" id="6526"/>
    <lineage>
        <taxon>Eukaryota</taxon>
        <taxon>Metazoa</taxon>
        <taxon>Spiralia</taxon>
        <taxon>Lophotrochozoa</taxon>
        <taxon>Mollusca</taxon>
        <taxon>Gastropoda</taxon>
        <taxon>Heterobranchia</taxon>
        <taxon>Euthyneura</taxon>
        <taxon>Panpulmonata</taxon>
        <taxon>Hygrophila</taxon>
        <taxon>Lymnaeoidea</taxon>
        <taxon>Planorbidae</taxon>
        <taxon>Biomphalaria</taxon>
    </lineage>
</organism>
<proteinExistence type="predicted"/>
<dbReference type="InterPro" id="IPR016186">
    <property type="entry name" value="C-type_lectin-like/link_sf"/>
</dbReference>
<feature type="signal peptide" evidence="1">
    <location>
        <begin position="1"/>
        <end position="24"/>
    </location>
</feature>
<dbReference type="Proteomes" id="UP000076420">
    <property type="component" value="Unassembled WGS sequence"/>
</dbReference>
<dbReference type="RefSeq" id="XP_013083619.2">
    <property type="nucleotide sequence ID" value="XM_013228165.2"/>
</dbReference>
<dbReference type="InterPro" id="IPR016187">
    <property type="entry name" value="CTDL_fold"/>
</dbReference>
<dbReference type="VEuPathDB" id="VectorBase:BGLB032968"/>
<dbReference type="AlphaFoldDB" id="A0A2C9LMS4"/>
<protein>
    <recommendedName>
        <fullName evidence="2">C-type lectin domain-containing protein</fullName>
    </recommendedName>
</protein>
<dbReference type="SMART" id="SM00034">
    <property type="entry name" value="CLECT"/>
    <property type="match status" value="1"/>
</dbReference>
<name>A0A2C9LMS4_BIOGL</name>
<dbReference type="VEuPathDB" id="VectorBase:BGLAX_048594"/>
<dbReference type="CDD" id="cd00037">
    <property type="entry name" value="CLECT"/>
    <property type="match status" value="1"/>
</dbReference>
<sequence>MAHVNMVTSLCVLILLSAACRTYSVSNSCAQLYSGVFTNNHVEGTQVFLRCRIFLPCPHLNVSKVEAIEIYRWSSGDHLAKMDSTRNVTIYPAGLAIKAVESGSVVSSALHMLGIHVRTSALKDDAQFGCAVTVISSEGEAVSLTSSSKLDMMTNFFALESILNYTRLTFFQSAPLRYRQHSYYYGYIMGTSSHRAMQYCSILDGYLAELDDKEEFDAIADFILTINIKVNVRVGGFYDNTENKWIFQHSAKPVTFFAWESEKPLAGGSCLALKRVQNITSASILMSDVPCSGQFKATFLCEVDN</sequence>
<evidence type="ECO:0000259" key="2">
    <source>
        <dbReference type="SMART" id="SM00034"/>
    </source>
</evidence>
<evidence type="ECO:0000313" key="3">
    <source>
        <dbReference type="EnsemblMetazoa" id="BGLB032968-PA"/>
    </source>
</evidence>
<dbReference type="EnsemblMetazoa" id="BGLB032968-RA">
    <property type="protein sequence ID" value="BGLB032968-PA"/>
    <property type="gene ID" value="BGLB032968"/>
</dbReference>
<evidence type="ECO:0000256" key="1">
    <source>
        <dbReference type="SAM" id="SignalP"/>
    </source>
</evidence>
<feature type="chain" id="PRO_5013174913" description="C-type lectin domain-containing protein" evidence="1">
    <location>
        <begin position="25"/>
        <end position="305"/>
    </location>
</feature>